<sequence>MNLLVVLILVGHGASGSSTVSPRAEKTKTKEITPLNNNTQNEKTKHEQEIIDKRQVNLPSDEIPKPGLHVISEELFERPKRERETDKDFLKNVVREFFSYDQFKQLVLRDRNAKKKGLQFGIQIGYNEKESASATHEKIPVDSVSEELNDGVRSALPKPRKRQKIYQKHYVLGRSKGVPEQADQEKDTSNFHSSKDYDTIKLLKNQKKYEKNNQNIKEGLSNMAMALVNYLKYSKIDENDKNLVYQKYLKNAVCEGEYVDTGLDLIGWISSNKKYIKAKRKSDLNKCEIDCNDENDTNNASKENRHESSSDSSSGEVRMSDSSENERKNKIKYIKSSLTSDDSANIMTKEFESDEDHEDPNKETLDLYIKSRLGKGKDLLKMMADKFEHERFKKVGKLSENFQDKTKLRGIVQSLTEFENNKKNDSNMVVNKDNLQEKHEPSPLDSLPHIEIPSSIEKKDQPVIELTYVFNHPPTMQYKPKFFIKHNITYDQYLKNIKSIYNNDLVSSGNQIQLVRVIKKEGNESQVFYETDITNAAVEAISPVVSSKQTTAFQSKDKLEVTVDSTSKNNTSSMKHDDSKSEEVFFDNAESAEVANIKNTKPHSSSYNREVVFVATLKRRNTTPEKSEHRNICLLFNSKLKLHP</sequence>
<dbReference type="Proteomes" id="UP001064048">
    <property type="component" value="Chromosome 29"/>
</dbReference>
<organism evidence="1 2">
    <name type="scientific">Choristoneura fumiferana</name>
    <name type="common">Spruce budworm moth</name>
    <name type="synonym">Archips fumiferana</name>
    <dbReference type="NCBI Taxonomy" id="7141"/>
    <lineage>
        <taxon>Eukaryota</taxon>
        <taxon>Metazoa</taxon>
        <taxon>Ecdysozoa</taxon>
        <taxon>Arthropoda</taxon>
        <taxon>Hexapoda</taxon>
        <taxon>Insecta</taxon>
        <taxon>Pterygota</taxon>
        <taxon>Neoptera</taxon>
        <taxon>Endopterygota</taxon>
        <taxon>Lepidoptera</taxon>
        <taxon>Glossata</taxon>
        <taxon>Ditrysia</taxon>
        <taxon>Tortricoidea</taxon>
        <taxon>Tortricidae</taxon>
        <taxon>Tortricinae</taxon>
        <taxon>Choristoneura</taxon>
    </lineage>
</organism>
<gene>
    <name evidence="1" type="ORF">MSG28_015548</name>
</gene>
<evidence type="ECO:0000313" key="2">
    <source>
        <dbReference type="Proteomes" id="UP001064048"/>
    </source>
</evidence>
<dbReference type="EMBL" id="CM046129">
    <property type="protein sequence ID" value="KAI8433516.1"/>
    <property type="molecule type" value="Genomic_DNA"/>
</dbReference>
<reference evidence="1 2" key="1">
    <citation type="journal article" date="2022" name="Genome Biol. Evol.">
        <title>The Spruce Budworm Genome: Reconstructing the Evolutionary History of Antifreeze Proteins.</title>
        <authorList>
            <person name="Beliveau C."/>
            <person name="Gagne P."/>
            <person name="Picq S."/>
            <person name="Vernygora O."/>
            <person name="Keeling C.I."/>
            <person name="Pinkney K."/>
            <person name="Doucet D."/>
            <person name="Wen F."/>
            <person name="Johnston J.S."/>
            <person name="Maaroufi H."/>
            <person name="Boyle B."/>
            <person name="Laroche J."/>
            <person name="Dewar K."/>
            <person name="Juretic N."/>
            <person name="Blackburn G."/>
            <person name="Nisole A."/>
            <person name="Brunet B."/>
            <person name="Brandao M."/>
            <person name="Lumley L."/>
            <person name="Duan J."/>
            <person name="Quan G."/>
            <person name="Lucarotti C.J."/>
            <person name="Roe A.D."/>
            <person name="Sperling F.A.H."/>
            <person name="Levesque R.C."/>
            <person name="Cusson M."/>
        </authorList>
    </citation>
    <scope>NUCLEOTIDE SEQUENCE [LARGE SCALE GENOMIC DNA]</scope>
    <source>
        <strain evidence="1">Glfc:IPQL:Cfum</strain>
    </source>
</reference>
<comment type="caution">
    <text evidence="1">The sequence shown here is derived from an EMBL/GenBank/DDBJ whole genome shotgun (WGS) entry which is preliminary data.</text>
</comment>
<name>A0ACC0KBT2_CHOFU</name>
<proteinExistence type="predicted"/>
<keyword evidence="2" id="KW-1185">Reference proteome</keyword>
<accession>A0ACC0KBT2</accession>
<protein>
    <submittedName>
        <fullName evidence="1">Uncharacterized protein</fullName>
    </submittedName>
</protein>
<evidence type="ECO:0000313" key="1">
    <source>
        <dbReference type="EMBL" id="KAI8433516.1"/>
    </source>
</evidence>